<dbReference type="GO" id="GO:0022857">
    <property type="term" value="F:transmembrane transporter activity"/>
    <property type="evidence" value="ECO:0007669"/>
    <property type="project" value="InterPro"/>
</dbReference>
<dbReference type="PANTHER" id="PTHR23513:SF11">
    <property type="entry name" value="STAPHYLOFERRIN A TRANSPORTER"/>
    <property type="match status" value="1"/>
</dbReference>
<keyword evidence="3" id="KW-1003">Cell membrane</keyword>
<dbReference type="AlphaFoldDB" id="A0A9X4MCX4"/>
<feature type="region of interest" description="Disordered" evidence="7">
    <location>
        <begin position="434"/>
        <end position="459"/>
    </location>
</feature>
<dbReference type="InterPro" id="IPR020846">
    <property type="entry name" value="MFS_dom"/>
</dbReference>
<name>A0A9X4MCX4_9BACT</name>
<evidence type="ECO:0000256" key="3">
    <source>
        <dbReference type="ARBA" id="ARBA00022475"/>
    </source>
</evidence>
<evidence type="ECO:0000256" key="5">
    <source>
        <dbReference type="ARBA" id="ARBA00022989"/>
    </source>
</evidence>
<dbReference type="SUPFAM" id="SSF103473">
    <property type="entry name" value="MFS general substrate transporter"/>
    <property type="match status" value="1"/>
</dbReference>
<evidence type="ECO:0000256" key="8">
    <source>
        <dbReference type="SAM" id="Phobius"/>
    </source>
</evidence>
<feature type="transmembrane region" description="Helical" evidence="8">
    <location>
        <begin position="55"/>
        <end position="76"/>
    </location>
</feature>
<keyword evidence="4 8" id="KW-0812">Transmembrane</keyword>
<sequence length="459" mass="49134">MEKNATKSTTIRHLLRALRSRNYRLFIAGQGISLVGTWMQLVAMSWLVYRLTGSAMLLGVVGFASQIPTIFISPVAGVLADRWKRHHLLLVTQSLALLQAASLALIVLSGTVQVWQIILLSLILGVVNAFDIPIRQSFVVEMVEHREDLSNAIALNSSLVNGARLIGPAIAGILVASVGEGICFVLNAISYLAVIVALASMRLPAAPPRPHPRRHILHELSDGFRYAYTFAPIRSILLLLALISLMGMPYSVLVPVFAKDILHGNAHTFGFLMTAAGSGALLGTLHLASRHSVLGLDRLIVLATIFFAVGIATFALSSNFTLSLAALAVAGFGAMTLVASCNTVLQTILEEDKRGRVMSFFTMAFIGVAPFGSLGAGSMAEILGPRNTLLLGSIGCLVGAAVFTRHLPQIREKIRPIYLRMGIIQEVATGMATATEQPPLPGDDGGQEGRLETRGKDVY</sequence>
<evidence type="ECO:0000256" key="7">
    <source>
        <dbReference type="SAM" id="MobiDB-lite"/>
    </source>
</evidence>
<keyword evidence="6 8" id="KW-0472">Membrane</keyword>
<dbReference type="PANTHER" id="PTHR23513">
    <property type="entry name" value="INTEGRAL MEMBRANE EFFLUX PROTEIN-RELATED"/>
    <property type="match status" value="1"/>
</dbReference>
<accession>A0A9X4MCX4</accession>
<dbReference type="PROSITE" id="PS50850">
    <property type="entry name" value="MFS"/>
    <property type="match status" value="1"/>
</dbReference>
<comment type="caution">
    <text evidence="10">The sequence shown here is derived from an EMBL/GenBank/DDBJ whole genome shotgun (WGS) entry which is preliminary data.</text>
</comment>
<feature type="transmembrane region" description="Helical" evidence="8">
    <location>
        <begin position="25"/>
        <end position="49"/>
    </location>
</feature>
<dbReference type="RefSeq" id="WP_307632102.1">
    <property type="nucleotide sequence ID" value="NZ_JAPHEH010000001.1"/>
</dbReference>
<feature type="transmembrane region" description="Helical" evidence="8">
    <location>
        <begin position="268"/>
        <end position="287"/>
    </location>
</feature>
<gene>
    <name evidence="10" type="ORF">OLX77_03005</name>
</gene>
<reference evidence="10" key="2">
    <citation type="submission" date="2022-10" db="EMBL/GenBank/DDBJ databases">
        <authorList>
            <person name="Aronson H.S."/>
        </authorList>
    </citation>
    <scope>NUCLEOTIDE SEQUENCE</scope>
    <source>
        <strain evidence="10">RS19-109</strain>
    </source>
</reference>
<dbReference type="EMBL" id="JAPHEH010000001">
    <property type="protein sequence ID" value="MDG4475126.1"/>
    <property type="molecule type" value="Genomic_DNA"/>
</dbReference>
<evidence type="ECO:0000256" key="6">
    <source>
        <dbReference type="ARBA" id="ARBA00023136"/>
    </source>
</evidence>
<keyword evidence="11" id="KW-1185">Reference proteome</keyword>
<feature type="transmembrane region" description="Helical" evidence="8">
    <location>
        <begin position="88"/>
        <end position="108"/>
    </location>
</feature>
<dbReference type="InterPro" id="IPR010290">
    <property type="entry name" value="TM_effector"/>
</dbReference>
<comment type="subcellular location">
    <subcellularLocation>
        <location evidence="1">Cell membrane</location>
        <topology evidence="1">Multi-pass membrane protein</topology>
    </subcellularLocation>
</comment>
<dbReference type="Gene3D" id="1.20.1250.20">
    <property type="entry name" value="MFS general substrate transporter like domains"/>
    <property type="match status" value="1"/>
</dbReference>
<dbReference type="Proteomes" id="UP001154240">
    <property type="component" value="Unassembled WGS sequence"/>
</dbReference>
<evidence type="ECO:0000256" key="4">
    <source>
        <dbReference type="ARBA" id="ARBA00022692"/>
    </source>
</evidence>
<dbReference type="GO" id="GO:0005886">
    <property type="term" value="C:plasma membrane"/>
    <property type="evidence" value="ECO:0007669"/>
    <property type="project" value="UniProtKB-SubCell"/>
</dbReference>
<evidence type="ECO:0000313" key="10">
    <source>
        <dbReference type="EMBL" id="MDG4475126.1"/>
    </source>
</evidence>
<feature type="transmembrane region" description="Helical" evidence="8">
    <location>
        <begin position="226"/>
        <end position="248"/>
    </location>
</feature>
<evidence type="ECO:0000256" key="1">
    <source>
        <dbReference type="ARBA" id="ARBA00004651"/>
    </source>
</evidence>
<evidence type="ECO:0000259" key="9">
    <source>
        <dbReference type="PROSITE" id="PS50850"/>
    </source>
</evidence>
<proteinExistence type="predicted"/>
<feature type="transmembrane region" description="Helical" evidence="8">
    <location>
        <begin position="322"/>
        <end position="345"/>
    </location>
</feature>
<feature type="transmembrane region" description="Helical" evidence="8">
    <location>
        <begin position="388"/>
        <end position="407"/>
    </location>
</feature>
<keyword evidence="5 8" id="KW-1133">Transmembrane helix</keyword>
<feature type="transmembrane region" description="Helical" evidence="8">
    <location>
        <begin position="114"/>
        <end position="132"/>
    </location>
</feature>
<evidence type="ECO:0000313" key="11">
    <source>
        <dbReference type="Proteomes" id="UP001154240"/>
    </source>
</evidence>
<reference evidence="10" key="1">
    <citation type="journal article" date="2022" name="bioRxiv">
        <title>Thiovibrio frasassiensisgen. nov., sp. nov., an autotrophic, elemental sulfur disproportionating bacterium isolated from sulfidic karst sediment, and proposal of Thiovibrionaceae fam. nov.</title>
        <authorList>
            <person name="Aronson H."/>
            <person name="Thomas C."/>
            <person name="Bhattacharyya M."/>
            <person name="Eckstein S."/>
            <person name="Jensen S."/>
            <person name="Barco R."/>
            <person name="Macalady J."/>
            <person name="Amend J."/>
        </authorList>
    </citation>
    <scope>NUCLEOTIDE SEQUENCE</scope>
    <source>
        <strain evidence="10">RS19-109</strain>
    </source>
</reference>
<feature type="transmembrane region" description="Helical" evidence="8">
    <location>
        <begin position="299"/>
        <end position="316"/>
    </location>
</feature>
<feature type="transmembrane region" description="Helical" evidence="8">
    <location>
        <begin position="153"/>
        <end position="178"/>
    </location>
</feature>
<organism evidence="10 11">
    <name type="scientific">Thiovibrio frasassiensis</name>
    <dbReference type="NCBI Taxonomy" id="2984131"/>
    <lineage>
        <taxon>Bacteria</taxon>
        <taxon>Pseudomonadati</taxon>
        <taxon>Thermodesulfobacteriota</taxon>
        <taxon>Desulfobulbia</taxon>
        <taxon>Desulfobulbales</taxon>
        <taxon>Thiovibrionaceae</taxon>
        <taxon>Thiovibrio</taxon>
    </lineage>
</organism>
<feature type="compositionally biased region" description="Basic and acidic residues" evidence="7">
    <location>
        <begin position="447"/>
        <end position="459"/>
    </location>
</feature>
<dbReference type="InterPro" id="IPR036259">
    <property type="entry name" value="MFS_trans_sf"/>
</dbReference>
<feature type="domain" description="Major facilitator superfamily (MFS) profile" evidence="9">
    <location>
        <begin position="17"/>
        <end position="411"/>
    </location>
</feature>
<dbReference type="CDD" id="cd06173">
    <property type="entry name" value="MFS_MefA_like"/>
    <property type="match status" value="1"/>
</dbReference>
<keyword evidence="2" id="KW-0813">Transport</keyword>
<feature type="transmembrane region" description="Helical" evidence="8">
    <location>
        <begin position="357"/>
        <end position="376"/>
    </location>
</feature>
<evidence type="ECO:0000256" key="2">
    <source>
        <dbReference type="ARBA" id="ARBA00022448"/>
    </source>
</evidence>
<dbReference type="Pfam" id="PF05977">
    <property type="entry name" value="MFS_3"/>
    <property type="match status" value="1"/>
</dbReference>
<feature type="transmembrane region" description="Helical" evidence="8">
    <location>
        <begin position="184"/>
        <end position="205"/>
    </location>
</feature>
<protein>
    <submittedName>
        <fullName evidence="10">MFS transporter</fullName>
    </submittedName>
</protein>